<dbReference type="EMBL" id="NKYE01000008">
    <property type="protein sequence ID" value="OZM72245.1"/>
    <property type="molecule type" value="Genomic_DNA"/>
</dbReference>
<dbReference type="AlphaFoldDB" id="A0A263D4F3"/>
<gene>
    <name evidence="2" type="ORF">CFN78_14565</name>
</gene>
<keyword evidence="1" id="KW-0812">Transmembrane</keyword>
<dbReference type="RefSeq" id="WP_094863343.1">
    <property type="nucleotide sequence ID" value="NZ_NKYE01000008.1"/>
</dbReference>
<evidence type="ECO:0000313" key="3">
    <source>
        <dbReference type="Proteomes" id="UP000242444"/>
    </source>
</evidence>
<dbReference type="Proteomes" id="UP000242444">
    <property type="component" value="Unassembled WGS sequence"/>
</dbReference>
<name>A0A263D4F3_9PSEU</name>
<feature type="transmembrane region" description="Helical" evidence="1">
    <location>
        <begin position="112"/>
        <end position="129"/>
    </location>
</feature>
<evidence type="ECO:0000256" key="1">
    <source>
        <dbReference type="SAM" id="Phobius"/>
    </source>
</evidence>
<feature type="transmembrane region" description="Helical" evidence="1">
    <location>
        <begin position="89"/>
        <end position="106"/>
    </location>
</feature>
<feature type="transmembrane region" description="Helical" evidence="1">
    <location>
        <begin position="65"/>
        <end position="82"/>
    </location>
</feature>
<keyword evidence="1" id="KW-1133">Transmembrane helix</keyword>
<protein>
    <recommendedName>
        <fullName evidence="4">DoxX family protein</fullName>
    </recommendedName>
</protein>
<dbReference type="OrthoDB" id="3686926at2"/>
<comment type="caution">
    <text evidence="2">The sequence shown here is derived from an EMBL/GenBank/DDBJ whole genome shotgun (WGS) entry which is preliminary data.</text>
</comment>
<proteinExistence type="predicted"/>
<evidence type="ECO:0008006" key="4">
    <source>
        <dbReference type="Google" id="ProtNLM"/>
    </source>
</evidence>
<feature type="transmembrane region" description="Helical" evidence="1">
    <location>
        <begin position="12"/>
        <end position="31"/>
    </location>
</feature>
<organism evidence="2 3">
    <name type="scientific">Amycolatopsis antarctica</name>
    <dbReference type="NCBI Taxonomy" id="1854586"/>
    <lineage>
        <taxon>Bacteria</taxon>
        <taxon>Bacillati</taxon>
        <taxon>Actinomycetota</taxon>
        <taxon>Actinomycetes</taxon>
        <taxon>Pseudonocardiales</taxon>
        <taxon>Pseudonocardiaceae</taxon>
        <taxon>Amycolatopsis</taxon>
    </lineage>
</organism>
<dbReference type="InParanoid" id="A0A263D4F3"/>
<keyword evidence="1" id="KW-0472">Membrane</keyword>
<keyword evidence="3" id="KW-1185">Reference proteome</keyword>
<accession>A0A263D4F3</accession>
<reference evidence="2 3" key="1">
    <citation type="submission" date="2017-07" db="EMBL/GenBank/DDBJ databases">
        <title>Amycolatopsis antarcticus sp. nov., isolated from the surface of an Antarcticus brown macroalga.</title>
        <authorList>
            <person name="Wang J."/>
            <person name="Leiva S."/>
            <person name="Huang J."/>
            <person name="Huang Y."/>
        </authorList>
    </citation>
    <scope>NUCLEOTIDE SEQUENCE [LARGE SCALE GENOMIC DNA]</scope>
    <source>
        <strain evidence="2 3">AU-G6</strain>
    </source>
</reference>
<evidence type="ECO:0000313" key="2">
    <source>
        <dbReference type="EMBL" id="OZM72245.1"/>
    </source>
</evidence>
<sequence>MTKSGSGRVVSRIMTTIRFVLAAVFVFYGGVKLLGGQYNYGDWVMDKDTVDGTSLVWAFYGYSPVYGRLTGLFELIPALLLLSRRTATLGALALFAVSLNITLMDFAFDYPMVKYFAITYTVLAAVLVLDDRERLLAVFWRRDGIRAAEPDSLR</sequence>